<dbReference type="GO" id="GO:0005975">
    <property type="term" value="P:carbohydrate metabolic process"/>
    <property type="evidence" value="ECO:0007669"/>
    <property type="project" value="InterPro"/>
</dbReference>
<evidence type="ECO:0000256" key="11">
    <source>
        <dbReference type="ARBA" id="ARBA00023235"/>
    </source>
</evidence>
<evidence type="ECO:0000256" key="4">
    <source>
        <dbReference type="ARBA" id="ARBA00005093"/>
    </source>
</evidence>
<evidence type="ECO:0000256" key="1">
    <source>
        <dbReference type="ARBA" id="ARBA00000434"/>
    </source>
</evidence>
<evidence type="ECO:0000259" key="14">
    <source>
        <dbReference type="Pfam" id="PF06662"/>
    </source>
</evidence>
<evidence type="ECO:0000256" key="3">
    <source>
        <dbReference type="ARBA" id="ARBA00004841"/>
    </source>
</evidence>
<keyword evidence="17" id="KW-1185">Reference proteome</keyword>
<feature type="domain" description="D-glucuronyl C5-epimerase beta-sandwich" evidence="15">
    <location>
        <begin position="256"/>
        <end position="374"/>
    </location>
</feature>
<keyword evidence="7 13" id="KW-0812">Transmembrane</keyword>
<dbReference type="PANTHER" id="PTHR13174:SF3">
    <property type="entry name" value="D-GLUCURONYL C5-EPIMERASE"/>
    <property type="match status" value="1"/>
</dbReference>
<dbReference type="EC" id="5.1.3.17" evidence="6"/>
<evidence type="ECO:0000256" key="13">
    <source>
        <dbReference type="SAM" id="Phobius"/>
    </source>
</evidence>
<feature type="domain" description="D-glucuronyl C5-epimerase C-terminal" evidence="14">
    <location>
        <begin position="402"/>
        <end position="591"/>
    </location>
</feature>
<feature type="transmembrane region" description="Helical" evidence="13">
    <location>
        <begin position="12"/>
        <end position="34"/>
    </location>
</feature>
<keyword evidence="11" id="KW-0413">Isomerase</keyword>
<keyword evidence="10 13" id="KW-0472">Membrane</keyword>
<evidence type="ECO:0000256" key="7">
    <source>
        <dbReference type="ARBA" id="ARBA00022692"/>
    </source>
</evidence>
<dbReference type="AlphaFoldDB" id="A0AAD8BLI8"/>
<reference evidence="16" key="1">
    <citation type="journal article" date="2023" name="PLoS Negl. Trop. Dis.">
        <title>A genome sequence for Biomphalaria pfeifferi, the major vector snail for the human-infecting parasite Schistosoma mansoni.</title>
        <authorList>
            <person name="Bu L."/>
            <person name="Lu L."/>
            <person name="Laidemitt M.R."/>
            <person name="Zhang S.M."/>
            <person name="Mutuku M."/>
            <person name="Mkoji G."/>
            <person name="Steinauer M."/>
            <person name="Loker E.S."/>
        </authorList>
    </citation>
    <scope>NUCLEOTIDE SEQUENCE</scope>
    <source>
        <strain evidence="16">KasaAsao</strain>
    </source>
</reference>
<name>A0AAD8BLI8_BIOPF</name>
<comment type="caution">
    <text evidence="16">The sequence shown here is derived from an EMBL/GenBank/DDBJ whole genome shotgun (WGS) entry which is preliminary data.</text>
</comment>
<dbReference type="InterPro" id="IPR008928">
    <property type="entry name" value="6-hairpin_glycosidase_sf"/>
</dbReference>
<comment type="similarity">
    <text evidence="5">Belongs to the D-glucuronyl C5-epimerase family.</text>
</comment>
<evidence type="ECO:0000256" key="12">
    <source>
        <dbReference type="ARBA" id="ARBA00037847"/>
    </source>
</evidence>
<keyword evidence="9 13" id="KW-1133">Transmembrane helix</keyword>
<evidence type="ECO:0000256" key="10">
    <source>
        <dbReference type="ARBA" id="ARBA00023136"/>
    </source>
</evidence>
<dbReference type="InterPro" id="IPR059154">
    <property type="entry name" value="Glce_b_sandwich"/>
</dbReference>
<dbReference type="EMBL" id="JASAOG010000059">
    <property type="protein sequence ID" value="KAK0056818.1"/>
    <property type="molecule type" value="Genomic_DNA"/>
</dbReference>
<comment type="subcellular location">
    <subcellularLocation>
        <location evidence="12">Endomembrane system</location>
        <topology evidence="12">Single-pass membrane protein</topology>
    </subcellularLocation>
    <subcellularLocation>
        <location evidence="2">Membrane</location>
        <topology evidence="2">Single-pass type II membrane protein</topology>
    </subcellularLocation>
</comment>
<evidence type="ECO:0000256" key="9">
    <source>
        <dbReference type="ARBA" id="ARBA00022989"/>
    </source>
</evidence>
<dbReference type="InterPro" id="IPR010598">
    <property type="entry name" value="C5-epim_C"/>
</dbReference>
<evidence type="ECO:0000256" key="5">
    <source>
        <dbReference type="ARBA" id="ARBA00005584"/>
    </source>
</evidence>
<dbReference type="Pfam" id="PF06662">
    <property type="entry name" value="C5-epim_C"/>
    <property type="match status" value="1"/>
</dbReference>
<evidence type="ECO:0000259" key="15">
    <source>
        <dbReference type="Pfam" id="PF21174"/>
    </source>
</evidence>
<sequence>MSVRRSVRRYDSIFRFLKTTLMVGCLVTIVTWMWSLAKSSWWCSRNDGNLRQLTFTSALQFMQQEAQVCPPCPPEGAASVQLPIDASLASNTDVINCSINDQEFIECRRDGTEVYMPVSFINKYFDVYGTVRVKDNVKYYEFQYSYGKVFPPQPTYHPGGVFLNFEKYYVEAREKIKCVTAVDGVPLASQWDPNGYYYAISVAQYGLSHHAKSILFGNPAPEVIATGHNYDLSKWTVPARTSSLSPTEVLVEGQRRRVLVFNAPEFHHVVGPTIKLNTALQALCLDVLMTGPGGVTVKIVNKLGSEGYVHFIQDDAYMIVEGNHVTYGMGTRHLNRWLHLARDLSVDWMKSLGPVKYNSPNLFFKIVDVTLHGNGYLDNLTVAANAHIDHLIHSADWLVSNQDPMGGWPTEIGMRTGDIQLKPGWYSAMGQGQAMSTLVRAYNVTGKKQYLTSAIKGLHLYELGSEEGGVRARFLGQLDWYEEYPTTPTSTFVLNGFIFSMLGLYDVMKTVDGESQQLAEKLWNAGLKSLKVMIGMYDSGTGTLYDLRHVINHEQPNRARWDYHTTHIALVQEMAIIEGDPIFHQTANRWIDYMYGIKSKHN</sequence>
<dbReference type="InterPro" id="IPR039721">
    <property type="entry name" value="C5-epimerase"/>
</dbReference>
<gene>
    <name evidence="16" type="ORF">Bpfe_013756</name>
</gene>
<accession>A0AAD8BLI8</accession>
<evidence type="ECO:0000313" key="17">
    <source>
        <dbReference type="Proteomes" id="UP001233172"/>
    </source>
</evidence>
<comment type="catalytic activity">
    <reaction evidence="1">
        <text>[heparosan-N-sulfate](n) = [heparan-N-sulfate](n)</text>
        <dbReference type="Rhea" id="RHEA:20197"/>
        <dbReference type="Rhea" id="RHEA-COMP:9556"/>
        <dbReference type="Rhea" id="RHEA-COMP:9557"/>
        <dbReference type="ChEBI" id="CHEBI:58041"/>
        <dbReference type="ChEBI" id="CHEBI:58287"/>
        <dbReference type="EC" id="5.1.3.17"/>
    </reaction>
</comment>
<dbReference type="Proteomes" id="UP001233172">
    <property type="component" value="Unassembled WGS sequence"/>
</dbReference>
<comment type="pathway">
    <text evidence="4">Glycan metabolism; heparan sulfate biosynthesis.</text>
</comment>
<keyword evidence="8" id="KW-0735">Signal-anchor</keyword>
<evidence type="ECO:0000256" key="8">
    <source>
        <dbReference type="ARBA" id="ARBA00022968"/>
    </source>
</evidence>
<dbReference type="GO" id="GO:0047464">
    <property type="term" value="F:heparosan-N-sulfate-glucuronate 5-epimerase activity"/>
    <property type="evidence" value="ECO:0007669"/>
    <property type="project" value="UniProtKB-EC"/>
</dbReference>
<dbReference type="PANTHER" id="PTHR13174">
    <property type="entry name" value="D-GLUCURONYL C5-EPIMERASE"/>
    <property type="match status" value="1"/>
</dbReference>
<evidence type="ECO:0000313" key="16">
    <source>
        <dbReference type="EMBL" id="KAK0056818.1"/>
    </source>
</evidence>
<evidence type="ECO:0000256" key="6">
    <source>
        <dbReference type="ARBA" id="ARBA00012087"/>
    </source>
</evidence>
<dbReference type="GO" id="GO:0015012">
    <property type="term" value="P:heparan sulfate proteoglycan biosynthetic process"/>
    <property type="evidence" value="ECO:0007669"/>
    <property type="project" value="InterPro"/>
</dbReference>
<comment type="pathway">
    <text evidence="3">Glycan metabolism; heparin biosynthesis.</text>
</comment>
<dbReference type="SUPFAM" id="SSF48208">
    <property type="entry name" value="Six-hairpin glycosidases"/>
    <property type="match status" value="1"/>
</dbReference>
<dbReference type="GO" id="GO:0005794">
    <property type="term" value="C:Golgi apparatus"/>
    <property type="evidence" value="ECO:0007669"/>
    <property type="project" value="TreeGrafter"/>
</dbReference>
<protein>
    <recommendedName>
        <fullName evidence="6">heparosan-N-sulfate-glucuronate 5-epimerase</fullName>
        <ecNumber evidence="6">5.1.3.17</ecNumber>
    </recommendedName>
</protein>
<dbReference type="Pfam" id="PF21174">
    <property type="entry name" value="Glce_b_sandwich"/>
    <property type="match status" value="1"/>
</dbReference>
<evidence type="ECO:0000256" key="2">
    <source>
        <dbReference type="ARBA" id="ARBA00004606"/>
    </source>
</evidence>
<organism evidence="16 17">
    <name type="scientific">Biomphalaria pfeifferi</name>
    <name type="common">Bloodfluke planorb</name>
    <name type="synonym">Freshwater snail</name>
    <dbReference type="NCBI Taxonomy" id="112525"/>
    <lineage>
        <taxon>Eukaryota</taxon>
        <taxon>Metazoa</taxon>
        <taxon>Spiralia</taxon>
        <taxon>Lophotrochozoa</taxon>
        <taxon>Mollusca</taxon>
        <taxon>Gastropoda</taxon>
        <taxon>Heterobranchia</taxon>
        <taxon>Euthyneura</taxon>
        <taxon>Panpulmonata</taxon>
        <taxon>Hygrophila</taxon>
        <taxon>Lymnaeoidea</taxon>
        <taxon>Planorbidae</taxon>
        <taxon>Biomphalaria</taxon>
    </lineage>
</organism>
<proteinExistence type="inferred from homology"/>
<reference evidence="16" key="2">
    <citation type="submission" date="2023-04" db="EMBL/GenBank/DDBJ databases">
        <authorList>
            <person name="Bu L."/>
            <person name="Lu L."/>
            <person name="Laidemitt M.R."/>
            <person name="Zhang S.M."/>
            <person name="Mutuku M."/>
            <person name="Mkoji G."/>
            <person name="Steinauer M."/>
            <person name="Loker E.S."/>
        </authorList>
    </citation>
    <scope>NUCLEOTIDE SEQUENCE</scope>
    <source>
        <strain evidence="16">KasaAsao</strain>
        <tissue evidence="16">Whole Snail</tissue>
    </source>
</reference>